<gene>
    <name evidence="2" type="ORF">D623_10005074</name>
</gene>
<feature type="compositionally biased region" description="Low complexity" evidence="1">
    <location>
        <begin position="285"/>
        <end position="302"/>
    </location>
</feature>
<feature type="compositionally biased region" description="Polar residues" evidence="1">
    <location>
        <begin position="184"/>
        <end position="197"/>
    </location>
</feature>
<dbReference type="AlphaFoldDB" id="S7Q6E7"/>
<evidence type="ECO:0000313" key="2">
    <source>
        <dbReference type="EMBL" id="EPQ16442.1"/>
    </source>
</evidence>
<name>S7Q6E7_MYOBR</name>
<keyword evidence="3" id="KW-1185">Reference proteome</keyword>
<accession>S7Q6E7</accession>
<feature type="compositionally biased region" description="Polar residues" evidence="1">
    <location>
        <begin position="95"/>
        <end position="106"/>
    </location>
</feature>
<evidence type="ECO:0000256" key="1">
    <source>
        <dbReference type="SAM" id="MobiDB-lite"/>
    </source>
</evidence>
<feature type="compositionally biased region" description="Low complexity" evidence="1">
    <location>
        <begin position="107"/>
        <end position="129"/>
    </location>
</feature>
<dbReference type="EMBL" id="KE164259">
    <property type="protein sequence ID" value="EPQ16442.1"/>
    <property type="molecule type" value="Genomic_DNA"/>
</dbReference>
<feature type="region of interest" description="Disordered" evidence="1">
    <location>
        <begin position="258"/>
        <end position="310"/>
    </location>
</feature>
<feature type="compositionally biased region" description="Acidic residues" evidence="1">
    <location>
        <begin position="130"/>
        <end position="173"/>
    </location>
</feature>
<proteinExistence type="predicted"/>
<evidence type="ECO:0000313" key="3">
    <source>
        <dbReference type="Proteomes" id="UP000052978"/>
    </source>
</evidence>
<protein>
    <submittedName>
        <fullName evidence="2">Uncharacterized protein</fullName>
    </submittedName>
</protein>
<organism evidence="2 3">
    <name type="scientific">Myotis brandtii</name>
    <name type="common">Brandt's bat</name>
    <dbReference type="NCBI Taxonomy" id="109478"/>
    <lineage>
        <taxon>Eukaryota</taxon>
        <taxon>Metazoa</taxon>
        <taxon>Chordata</taxon>
        <taxon>Craniata</taxon>
        <taxon>Vertebrata</taxon>
        <taxon>Euteleostomi</taxon>
        <taxon>Mammalia</taxon>
        <taxon>Eutheria</taxon>
        <taxon>Laurasiatheria</taxon>
        <taxon>Chiroptera</taxon>
        <taxon>Yangochiroptera</taxon>
        <taxon>Vespertilionidae</taxon>
        <taxon>Myotis</taxon>
    </lineage>
</organism>
<sequence>MDTRSYLHNHLRAGGFTDSTREIFLSPYAEALLTITPSSQQVLPIRPIMNFGCCEEGPAGDTFPLPKLSRSRRDGDAAVEGEEDGPPAGEGPQASTEETPGDQTSVGAADAAEGEATAPREAPPNGEVPPEGEEGEVAPEGEEEEVMPEGEEGEVAPEWEMEDEETVEAEGEQGSDVKIVSSEGKASSTEVTYSDTSLGDAAGDSESAQQAAGFSEWLGPDASRFRLSHSIMLTCEPWNEWNPILSPDRAPWAQTRLLSLQTESEEELQRGPPHALQPSSRGRIPSSDELSLTSEESLAPEPGTRALRPG</sequence>
<dbReference type="Proteomes" id="UP000052978">
    <property type="component" value="Unassembled WGS sequence"/>
</dbReference>
<reference evidence="2 3" key="1">
    <citation type="journal article" date="2013" name="Nat. Commun.">
        <title>Genome analysis reveals insights into physiology and longevity of the Brandt's bat Myotis brandtii.</title>
        <authorList>
            <person name="Seim I."/>
            <person name="Fang X."/>
            <person name="Xiong Z."/>
            <person name="Lobanov A.V."/>
            <person name="Huang Z."/>
            <person name="Ma S."/>
            <person name="Feng Y."/>
            <person name="Turanov A.A."/>
            <person name="Zhu Y."/>
            <person name="Lenz T.L."/>
            <person name="Gerashchenko M.V."/>
            <person name="Fan D."/>
            <person name="Hee Yim S."/>
            <person name="Yao X."/>
            <person name="Jordan D."/>
            <person name="Xiong Y."/>
            <person name="Ma Y."/>
            <person name="Lyapunov A.N."/>
            <person name="Chen G."/>
            <person name="Kulakova O.I."/>
            <person name="Sun Y."/>
            <person name="Lee S.G."/>
            <person name="Bronson R.T."/>
            <person name="Moskalev A.A."/>
            <person name="Sunyaev S.R."/>
            <person name="Zhang G."/>
            <person name="Krogh A."/>
            <person name="Wang J."/>
            <person name="Gladyshev V.N."/>
        </authorList>
    </citation>
    <scope>NUCLEOTIDE SEQUENCE [LARGE SCALE GENOMIC DNA]</scope>
</reference>
<feature type="region of interest" description="Disordered" evidence="1">
    <location>
        <begin position="61"/>
        <end position="214"/>
    </location>
</feature>